<keyword evidence="3" id="KW-0378">Hydrolase</keyword>
<dbReference type="GO" id="GO:0006282">
    <property type="term" value="P:regulation of DNA repair"/>
    <property type="evidence" value="ECO:0007669"/>
    <property type="project" value="InterPro"/>
</dbReference>
<dbReference type="GO" id="GO:0009225">
    <property type="term" value="P:nucleotide-sugar metabolic process"/>
    <property type="evidence" value="ECO:0007669"/>
    <property type="project" value="TreeGrafter"/>
</dbReference>
<evidence type="ECO:0000259" key="6">
    <source>
        <dbReference type="Pfam" id="PF20811"/>
    </source>
</evidence>
<name>A0A6P8ZG41_DROAB</name>
<evidence type="ECO:0000256" key="3">
    <source>
        <dbReference type="ARBA" id="ARBA00022801"/>
    </source>
</evidence>
<reference evidence="8" key="1">
    <citation type="submission" date="2025-08" db="UniProtKB">
        <authorList>
            <consortium name="RefSeq"/>
        </authorList>
    </citation>
    <scope>IDENTIFICATION</scope>
    <source>
        <strain evidence="8">15112-1751.03</strain>
        <tissue evidence="8">Whole Adult</tissue>
    </source>
</reference>
<gene>
    <name evidence="8" type="primary">LOC117578138</name>
</gene>
<feature type="region of interest" description="Disordered" evidence="4">
    <location>
        <begin position="735"/>
        <end position="777"/>
    </location>
</feature>
<dbReference type="InterPro" id="IPR048362">
    <property type="entry name" value="PARG_helical"/>
</dbReference>
<dbReference type="RefSeq" id="XP_034119242.1">
    <property type="nucleotide sequence ID" value="XM_034263351.2"/>
</dbReference>
<dbReference type="AlphaFoldDB" id="A0A6P8ZG41"/>
<feature type="region of interest" description="Disordered" evidence="4">
    <location>
        <begin position="74"/>
        <end position="93"/>
    </location>
</feature>
<accession>A0A6P8ZG41</accession>
<feature type="compositionally biased region" description="Acidic residues" evidence="4">
    <location>
        <begin position="667"/>
        <end position="679"/>
    </location>
</feature>
<feature type="compositionally biased region" description="Basic and acidic residues" evidence="4">
    <location>
        <begin position="758"/>
        <end position="767"/>
    </location>
</feature>
<dbReference type="CTD" id="8505"/>
<feature type="compositionally biased region" description="Polar residues" evidence="4">
    <location>
        <begin position="738"/>
        <end position="756"/>
    </location>
</feature>
<evidence type="ECO:0000313" key="8">
    <source>
        <dbReference type="RefSeq" id="XP_034119242.1"/>
    </source>
</evidence>
<dbReference type="GO" id="GO:0004649">
    <property type="term" value="F:poly(ADP-ribose) glycohydrolase activity"/>
    <property type="evidence" value="ECO:0007669"/>
    <property type="project" value="UniProtKB-EC"/>
</dbReference>
<dbReference type="EC" id="3.2.1.143" evidence="2"/>
<dbReference type="GO" id="GO:0005634">
    <property type="term" value="C:nucleus"/>
    <property type="evidence" value="ECO:0007669"/>
    <property type="project" value="TreeGrafter"/>
</dbReference>
<organism evidence="7 8">
    <name type="scientific">Drosophila albomicans</name>
    <name type="common">Fruit fly</name>
    <dbReference type="NCBI Taxonomy" id="7291"/>
    <lineage>
        <taxon>Eukaryota</taxon>
        <taxon>Metazoa</taxon>
        <taxon>Ecdysozoa</taxon>
        <taxon>Arthropoda</taxon>
        <taxon>Hexapoda</taxon>
        <taxon>Insecta</taxon>
        <taxon>Pterygota</taxon>
        <taxon>Neoptera</taxon>
        <taxon>Endopterygota</taxon>
        <taxon>Diptera</taxon>
        <taxon>Brachycera</taxon>
        <taxon>Muscomorpha</taxon>
        <taxon>Ephydroidea</taxon>
        <taxon>Drosophilidae</taxon>
        <taxon>Drosophila</taxon>
    </lineage>
</organism>
<feature type="region of interest" description="Disordered" evidence="4">
    <location>
        <begin position="646"/>
        <end position="679"/>
    </location>
</feature>
<evidence type="ECO:0000256" key="1">
    <source>
        <dbReference type="ARBA" id="ARBA00009545"/>
    </source>
</evidence>
<dbReference type="InterPro" id="IPR007724">
    <property type="entry name" value="Poly_GlycHdrlase"/>
</dbReference>
<dbReference type="PANTHER" id="PTHR12837:SF15">
    <property type="entry name" value="POLY(ADP-RIBOSE) GLYCOHYDROLASE"/>
    <property type="match status" value="1"/>
</dbReference>
<dbReference type="Pfam" id="PF20811">
    <property type="entry name" value="PARG_cat_N"/>
    <property type="match status" value="1"/>
</dbReference>
<feature type="region of interest" description="Disordered" evidence="4">
    <location>
        <begin position="31"/>
        <end position="58"/>
    </location>
</feature>
<dbReference type="Proteomes" id="UP000515160">
    <property type="component" value="Chromosome X"/>
</dbReference>
<dbReference type="GO" id="GO:0005975">
    <property type="term" value="P:carbohydrate metabolic process"/>
    <property type="evidence" value="ECO:0007669"/>
    <property type="project" value="InterPro"/>
</dbReference>
<dbReference type="InterPro" id="IPR046372">
    <property type="entry name" value="PARG_cat_C"/>
</dbReference>
<dbReference type="Pfam" id="PF05028">
    <property type="entry name" value="PARG_cat_C"/>
    <property type="match status" value="1"/>
</dbReference>
<evidence type="ECO:0000313" key="7">
    <source>
        <dbReference type="Proteomes" id="UP000515160"/>
    </source>
</evidence>
<dbReference type="OrthoDB" id="1937899at2759"/>
<sequence>MYRLSVIDVVPALLQSAKIICALQIPHKLSRCNRNNNNNKNNKEMDSESGGSMDIDGTTSGTYNNTAIATTAAATTTTTAHRTHDGNNSDCESDEEWHWRCQPIEAVQRGLQPYELDHVPPVSPSAGHKVLHRHPIRESPTKPPRPFRGTHKWDAKHVRLPCAPESKYPVETDDGSSDIESRWAMIGRALLRPINNSKQLQAAILSYNSTYKGQWGFGALHKLFDDELDESETRVFFEDLLPRIIRLALRLPELLQASIPLLKQQHSCALTLTQEQISCLLANAMLCTFPRRNTLKRKSEYSTFPDINFNRLYQSSGASVLEKLKCIFHYFRRVSPTERDASNVPPGCVTFVRLCGKPEQQVQWHQSSASLASIPLHVNAGGTIEDQGIGLLQVDFANMYLGGGVLGQGCVQEEIRFVICPELLVSKLFTECLLPNEALLMVGCERYSNYTGYAGSFVWEGNHEDRTPYDSSRRRRTAIVAIDALSFGKTSKAQQYREDLMLRELNKASIGFKYLLSGTTTTPPPGVATGNWGCGAFGGDPHLKALIQLMVCAHHNRPLAYFTFGNCQLRDDLQQLWQLFRTQNTSVQQLWSVLRRFKKESGNRTLQQFVRDELQQLQSQLNDDGDELEQAMLQCEAAAAAAAAADEQHSKAKTTTEATALKSPDLFADDSSDNDIELDDGEQLDKDEAEQEQANAMMSAASLESNTNAAAIAAAITAAASTRQLTLLEMLDRHYDQGQGQPNGGSKRQHQSSISSDKCLKTRKDCNDGDASSSNFR</sequence>
<evidence type="ECO:0000259" key="5">
    <source>
        <dbReference type="Pfam" id="PF05028"/>
    </source>
</evidence>
<evidence type="ECO:0000256" key="4">
    <source>
        <dbReference type="SAM" id="MobiDB-lite"/>
    </source>
</evidence>
<proteinExistence type="inferred from homology"/>
<feature type="domain" description="PARG helical" evidence="6">
    <location>
        <begin position="228"/>
        <end position="353"/>
    </location>
</feature>
<feature type="compositionally biased region" description="Low complexity" evidence="4">
    <location>
        <begin position="653"/>
        <end position="662"/>
    </location>
</feature>
<dbReference type="PANTHER" id="PTHR12837">
    <property type="entry name" value="POLY ADP-RIBOSE GLYCOHYDROLASE"/>
    <property type="match status" value="1"/>
</dbReference>
<feature type="domain" description="PARG catalytic Macro" evidence="5">
    <location>
        <begin position="363"/>
        <end position="570"/>
    </location>
</feature>
<protein>
    <recommendedName>
        <fullName evidence="2">poly(ADP-ribose) glycohydrolase</fullName>
        <ecNumber evidence="2">3.2.1.143</ecNumber>
    </recommendedName>
</protein>
<dbReference type="GO" id="GO:0005737">
    <property type="term" value="C:cytoplasm"/>
    <property type="evidence" value="ECO:0007669"/>
    <property type="project" value="TreeGrafter"/>
</dbReference>
<evidence type="ECO:0000256" key="2">
    <source>
        <dbReference type="ARBA" id="ARBA00012255"/>
    </source>
</evidence>
<dbReference type="GO" id="GO:1990966">
    <property type="term" value="P:ATP generation from poly-ADP-D-ribose"/>
    <property type="evidence" value="ECO:0007669"/>
    <property type="project" value="TreeGrafter"/>
</dbReference>
<dbReference type="GeneID" id="117578138"/>
<comment type="similarity">
    <text evidence="1">Belongs to the poly(ADP-ribose) glycohydrolase family.</text>
</comment>
<keyword evidence="7" id="KW-1185">Reference proteome</keyword>